<dbReference type="InterPro" id="IPR002104">
    <property type="entry name" value="Integrase_catalytic"/>
</dbReference>
<evidence type="ECO:0000313" key="5">
    <source>
        <dbReference type="Proteomes" id="UP000235914"/>
    </source>
</evidence>
<sequence length="365" mass="41512">MIFGMARHGKNQKEYLAAELLLKGSGLNMLDAASLAVELLSLCGGSRSMRRARKAIFLGAEELRKGERTVSFSAAVEEMLKAKRNLRPTTLRDIRYFTGALMRRCPELKGFPVRKLTPEHCAHFLEAAFTSHRQRYKGRAVMSGVLSFSLRRGWCGENPVARVDSPSFRERTIAILAPEEIGSLRTVVEAPEFRDCAPAVWVMLYAGIRPGEVVRLHWRDVDLEERVISVRSRTSKTGGIRHVTIHTVLWRLLAGYGAGGAAGLLCPPNWPVRWRLLRKKAGWGLHNRFGEWSADALRHTYASYHAKWFRDFSLLQLEMGHRSSSLLRERYLNMEGVSRDRARLFWEAPEHGWNNKTRIAGTDFL</sequence>
<dbReference type="InterPro" id="IPR010998">
    <property type="entry name" value="Integrase_recombinase_N"/>
</dbReference>
<keyword evidence="2" id="KW-0233">DNA recombination</keyword>
<evidence type="ECO:0000313" key="4">
    <source>
        <dbReference type="EMBL" id="PNC53325.1"/>
    </source>
</evidence>
<reference evidence="4 5" key="1">
    <citation type="journal article" date="2017" name="BMC Genomics">
        <title>Genome sequencing of 39 Akkermansia muciniphila isolates reveals its population structure, genomic and functional diverisity, and global distribution in mammalian gut microbiotas.</title>
        <authorList>
            <person name="Guo X."/>
            <person name="Li S."/>
            <person name="Zhang J."/>
            <person name="Wu F."/>
            <person name="Li X."/>
            <person name="Wu D."/>
            <person name="Zhang M."/>
            <person name="Ou Z."/>
            <person name="Jie Z."/>
            <person name="Yan Q."/>
            <person name="Li P."/>
            <person name="Yi J."/>
            <person name="Peng Y."/>
        </authorList>
    </citation>
    <scope>NUCLEOTIDE SEQUENCE [LARGE SCALE GENOMIC DNA]</scope>
    <source>
        <strain evidence="4 5">GP43</strain>
    </source>
</reference>
<dbReference type="GO" id="GO:0006310">
    <property type="term" value="P:DNA recombination"/>
    <property type="evidence" value="ECO:0007669"/>
    <property type="project" value="UniProtKB-KW"/>
</dbReference>
<organism evidence="4 5">
    <name type="scientific">Akkermansia muciniphila</name>
    <dbReference type="NCBI Taxonomy" id="239935"/>
    <lineage>
        <taxon>Bacteria</taxon>
        <taxon>Pseudomonadati</taxon>
        <taxon>Verrucomicrobiota</taxon>
        <taxon>Verrucomicrobiia</taxon>
        <taxon>Verrucomicrobiales</taxon>
        <taxon>Akkermansiaceae</taxon>
        <taxon>Akkermansia</taxon>
    </lineage>
</organism>
<dbReference type="AlphaFoldDB" id="A0AAP8T8D4"/>
<proteinExistence type="predicted"/>
<evidence type="ECO:0000256" key="2">
    <source>
        <dbReference type="ARBA" id="ARBA00023172"/>
    </source>
</evidence>
<dbReference type="GO" id="GO:0015074">
    <property type="term" value="P:DNA integration"/>
    <property type="evidence" value="ECO:0007669"/>
    <property type="project" value="InterPro"/>
</dbReference>
<protein>
    <recommendedName>
        <fullName evidence="3">Tyr recombinase domain-containing protein</fullName>
    </recommendedName>
</protein>
<dbReference type="RefSeq" id="WP_102734436.1">
    <property type="nucleotide sequence ID" value="NZ_VVIZ01000007.1"/>
</dbReference>
<dbReference type="Proteomes" id="UP000235914">
    <property type="component" value="Unassembled WGS sequence"/>
</dbReference>
<dbReference type="CDD" id="cd00397">
    <property type="entry name" value="DNA_BRE_C"/>
    <property type="match status" value="1"/>
</dbReference>
<dbReference type="Gene3D" id="1.10.150.130">
    <property type="match status" value="1"/>
</dbReference>
<dbReference type="EMBL" id="PJKN01000009">
    <property type="protein sequence ID" value="PNC53325.1"/>
    <property type="molecule type" value="Genomic_DNA"/>
</dbReference>
<dbReference type="Gene3D" id="1.10.443.10">
    <property type="entry name" value="Intergrase catalytic core"/>
    <property type="match status" value="1"/>
</dbReference>
<dbReference type="GO" id="GO:0003677">
    <property type="term" value="F:DNA binding"/>
    <property type="evidence" value="ECO:0007669"/>
    <property type="project" value="UniProtKB-KW"/>
</dbReference>
<dbReference type="PROSITE" id="PS51898">
    <property type="entry name" value="TYR_RECOMBINASE"/>
    <property type="match status" value="1"/>
</dbReference>
<dbReference type="InterPro" id="IPR011010">
    <property type="entry name" value="DNA_brk_join_enz"/>
</dbReference>
<name>A0AAP8T8D4_9BACT</name>
<accession>A0AAP8T8D4</accession>
<feature type="domain" description="Tyr recombinase" evidence="3">
    <location>
        <begin position="171"/>
        <end position="345"/>
    </location>
</feature>
<gene>
    <name evidence="4" type="ORF">CXU09_12130</name>
</gene>
<dbReference type="InterPro" id="IPR013762">
    <property type="entry name" value="Integrase-like_cat_sf"/>
</dbReference>
<evidence type="ECO:0000259" key="3">
    <source>
        <dbReference type="PROSITE" id="PS51898"/>
    </source>
</evidence>
<dbReference type="SUPFAM" id="SSF56349">
    <property type="entry name" value="DNA breaking-rejoining enzymes"/>
    <property type="match status" value="1"/>
</dbReference>
<keyword evidence="1" id="KW-0238">DNA-binding</keyword>
<evidence type="ECO:0000256" key="1">
    <source>
        <dbReference type="ARBA" id="ARBA00023125"/>
    </source>
</evidence>
<comment type="caution">
    <text evidence="4">The sequence shown here is derived from an EMBL/GenBank/DDBJ whole genome shotgun (WGS) entry which is preliminary data.</text>
</comment>